<dbReference type="Proteomes" id="UP000007148">
    <property type="component" value="Unassembled WGS sequence"/>
</dbReference>
<dbReference type="PANTHER" id="PTHR12277:SF194">
    <property type="entry name" value="FI04476P"/>
    <property type="match status" value="1"/>
</dbReference>
<dbReference type="GO" id="GO:0006660">
    <property type="term" value="P:phosphatidylserine catabolic process"/>
    <property type="evidence" value="ECO:0007669"/>
    <property type="project" value="TreeGrafter"/>
</dbReference>
<gene>
    <name evidence="3" type="ORF">PIIN_04817</name>
</gene>
<dbReference type="OMA" id="YELHNCL"/>
<dbReference type="Gene3D" id="3.40.50.1820">
    <property type="entry name" value="alpha/beta hydrolase"/>
    <property type="match status" value="1"/>
</dbReference>
<dbReference type="InParanoid" id="G4THT8"/>
<evidence type="ECO:0000256" key="1">
    <source>
        <dbReference type="SAM" id="Phobius"/>
    </source>
</evidence>
<dbReference type="GO" id="GO:0004622">
    <property type="term" value="F:phosphatidylcholine lysophospholipase activity"/>
    <property type="evidence" value="ECO:0007669"/>
    <property type="project" value="TreeGrafter"/>
</dbReference>
<evidence type="ECO:0000259" key="2">
    <source>
        <dbReference type="Pfam" id="PF00561"/>
    </source>
</evidence>
<comment type="caution">
    <text evidence="3">The sequence shown here is derived from an EMBL/GenBank/DDBJ whole genome shotgun (WGS) entry which is preliminary data.</text>
</comment>
<sequence>MASSPSLFSKIRRGFTLFGGIYALLVLLIALPFGQKHALYAHKVKWPISARFDTPERYGLAPGKVINTQITTSDNLTLGAWFTFSDLYFQEASLSRPGNITMTEVDLAAALKDHITILFFHGNAASRAAPHRVRFYSQWSSRFDANILAIDYRGFADSQGSPSEHGLELDAQAAWDWLIAKGANPNQILLFGQSLGTGVVAKLAYALGQQGVHPLGAVLAGAFTDLATLLETYNISGWIPLLQPFQLIPFFFKALDSILMHKFSTISILPDVSCPILLIHAEDDFDVQIAHSERLFDAILEPYLEQYPFTKEDLSKVRIDEADKRLVIQEISQRRRQQRETKVREQYLPIGKLLSFERQGKAGVHFLRSTWGGHSQVINLEGISDLTRTVFDP</sequence>
<dbReference type="AlphaFoldDB" id="G4THT8"/>
<dbReference type="PANTHER" id="PTHR12277">
    <property type="entry name" value="ALPHA/BETA HYDROLASE DOMAIN-CONTAINING PROTEIN"/>
    <property type="match status" value="1"/>
</dbReference>
<protein>
    <recommendedName>
        <fullName evidence="2">AB hydrolase-1 domain-containing protein</fullName>
    </recommendedName>
</protein>
<dbReference type="EMBL" id="CAFZ01000098">
    <property type="protein sequence ID" value="CCA70881.1"/>
    <property type="molecule type" value="Genomic_DNA"/>
</dbReference>
<dbReference type="InterPro" id="IPR029058">
    <property type="entry name" value="AB_hydrolase_fold"/>
</dbReference>
<dbReference type="STRING" id="1109443.G4THT8"/>
<dbReference type="GO" id="GO:0005789">
    <property type="term" value="C:endoplasmic reticulum membrane"/>
    <property type="evidence" value="ECO:0007669"/>
    <property type="project" value="TreeGrafter"/>
</dbReference>
<dbReference type="InterPro" id="IPR000073">
    <property type="entry name" value="AB_hydrolase_1"/>
</dbReference>
<keyword evidence="4" id="KW-1185">Reference proteome</keyword>
<dbReference type="GO" id="GO:0052651">
    <property type="term" value="P:monoacylglycerol catabolic process"/>
    <property type="evidence" value="ECO:0007669"/>
    <property type="project" value="TreeGrafter"/>
</dbReference>
<proteinExistence type="predicted"/>
<name>G4THT8_SERID</name>
<dbReference type="OrthoDB" id="446723at2759"/>
<keyword evidence="1" id="KW-0472">Membrane</keyword>
<dbReference type="SUPFAM" id="SSF53474">
    <property type="entry name" value="alpha/beta-Hydrolases"/>
    <property type="match status" value="1"/>
</dbReference>
<dbReference type="GO" id="GO:0047372">
    <property type="term" value="F:monoacylglycerol lipase activity"/>
    <property type="evidence" value="ECO:0007669"/>
    <property type="project" value="TreeGrafter"/>
</dbReference>
<feature type="transmembrane region" description="Helical" evidence="1">
    <location>
        <begin position="15"/>
        <end position="33"/>
    </location>
</feature>
<dbReference type="Pfam" id="PF00561">
    <property type="entry name" value="Abhydrolase_1"/>
    <property type="match status" value="1"/>
</dbReference>
<keyword evidence="1" id="KW-0812">Transmembrane</keyword>
<evidence type="ECO:0000313" key="4">
    <source>
        <dbReference type="Proteomes" id="UP000007148"/>
    </source>
</evidence>
<organism evidence="3 4">
    <name type="scientific">Serendipita indica (strain DSM 11827)</name>
    <name type="common">Root endophyte fungus</name>
    <name type="synonym">Piriformospora indica</name>
    <dbReference type="NCBI Taxonomy" id="1109443"/>
    <lineage>
        <taxon>Eukaryota</taxon>
        <taxon>Fungi</taxon>
        <taxon>Dikarya</taxon>
        <taxon>Basidiomycota</taxon>
        <taxon>Agaricomycotina</taxon>
        <taxon>Agaricomycetes</taxon>
        <taxon>Sebacinales</taxon>
        <taxon>Serendipitaceae</taxon>
        <taxon>Serendipita</taxon>
    </lineage>
</organism>
<keyword evidence="1" id="KW-1133">Transmembrane helix</keyword>
<dbReference type="eggNOG" id="KOG1552">
    <property type="taxonomic scope" value="Eukaryota"/>
</dbReference>
<reference evidence="3 4" key="1">
    <citation type="journal article" date="2011" name="PLoS Pathog.">
        <title>Endophytic Life Strategies Decoded by Genome and Transcriptome Analyses of the Mutualistic Root Symbiont Piriformospora indica.</title>
        <authorList>
            <person name="Zuccaro A."/>
            <person name="Lahrmann U."/>
            <person name="Guldener U."/>
            <person name="Langen G."/>
            <person name="Pfiffi S."/>
            <person name="Biedenkopf D."/>
            <person name="Wong P."/>
            <person name="Samans B."/>
            <person name="Grimm C."/>
            <person name="Basiewicz M."/>
            <person name="Murat C."/>
            <person name="Martin F."/>
            <person name="Kogel K.H."/>
        </authorList>
    </citation>
    <scope>NUCLEOTIDE SEQUENCE [LARGE SCALE GENOMIC DNA]</scope>
    <source>
        <strain evidence="3 4">DSM 11827</strain>
    </source>
</reference>
<evidence type="ECO:0000313" key="3">
    <source>
        <dbReference type="EMBL" id="CCA70881.1"/>
    </source>
</evidence>
<dbReference type="HOGENOM" id="CLU_029375_3_2_1"/>
<feature type="domain" description="AB hydrolase-1" evidence="2">
    <location>
        <begin position="116"/>
        <end position="205"/>
    </location>
</feature>
<accession>G4THT8</accession>